<gene>
    <name evidence="1" type="ORF">MM415B04900_0005</name>
</gene>
<accession>A0A6M3LMJ9</accession>
<organism evidence="1">
    <name type="scientific">viral metagenome</name>
    <dbReference type="NCBI Taxonomy" id="1070528"/>
    <lineage>
        <taxon>unclassified sequences</taxon>
        <taxon>metagenomes</taxon>
        <taxon>organismal metagenomes</taxon>
    </lineage>
</organism>
<name>A0A6M3LMJ9_9ZZZZ</name>
<reference evidence="1" key="1">
    <citation type="submission" date="2020-03" db="EMBL/GenBank/DDBJ databases">
        <title>The deep terrestrial virosphere.</title>
        <authorList>
            <person name="Holmfeldt K."/>
            <person name="Nilsson E."/>
            <person name="Simone D."/>
            <person name="Lopez-Fernandez M."/>
            <person name="Wu X."/>
            <person name="de Brujin I."/>
            <person name="Lundin D."/>
            <person name="Andersson A."/>
            <person name="Bertilsson S."/>
            <person name="Dopson M."/>
        </authorList>
    </citation>
    <scope>NUCLEOTIDE SEQUENCE</scope>
    <source>
        <strain evidence="1">MM415B04900</strain>
    </source>
</reference>
<proteinExistence type="predicted"/>
<sequence length="82" mass="9457">MTVPNIQTQAAPILEQVIDHADQHKWGSMLAAHRMYLAWRRDMFRRAIRDYLLGVRPLLDAEYRAGVDAAIRTLGWIPEDPS</sequence>
<evidence type="ECO:0000313" key="1">
    <source>
        <dbReference type="EMBL" id="QJA96190.1"/>
    </source>
</evidence>
<dbReference type="AlphaFoldDB" id="A0A6M3LMJ9"/>
<dbReference type="EMBL" id="MT143378">
    <property type="protein sequence ID" value="QJA96190.1"/>
    <property type="molecule type" value="Genomic_DNA"/>
</dbReference>
<protein>
    <submittedName>
        <fullName evidence="1">Uncharacterized protein</fullName>
    </submittedName>
</protein>